<dbReference type="InterPro" id="IPR000719">
    <property type="entry name" value="Prot_kinase_dom"/>
</dbReference>
<dbReference type="PANTHER" id="PTHR43289">
    <property type="entry name" value="MITOGEN-ACTIVATED PROTEIN KINASE KINASE KINASE 20-RELATED"/>
    <property type="match status" value="1"/>
</dbReference>
<protein>
    <recommendedName>
        <fullName evidence="1">non-specific serine/threonine protein kinase</fullName>
        <ecNumber evidence="1">2.7.11.1</ecNumber>
    </recommendedName>
</protein>
<evidence type="ECO:0000256" key="8">
    <source>
        <dbReference type="ARBA" id="ARBA00048679"/>
    </source>
</evidence>
<dbReference type="Gene3D" id="1.10.510.10">
    <property type="entry name" value="Transferase(Phosphotransferase) domain 1"/>
    <property type="match status" value="1"/>
</dbReference>
<dbReference type="EMBL" id="PUEV01000106">
    <property type="protein sequence ID" value="PQM50313.1"/>
    <property type="molecule type" value="Genomic_DNA"/>
</dbReference>
<evidence type="ECO:0000313" key="11">
    <source>
        <dbReference type="EMBL" id="PQM50313.1"/>
    </source>
</evidence>
<dbReference type="Pfam" id="PF00069">
    <property type="entry name" value="Pkinase"/>
    <property type="match status" value="1"/>
</dbReference>
<evidence type="ECO:0000256" key="9">
    <source>
        <dbReference type="SAM" id="MobiDB-lite"/>
    </source>
</evidence>
<evidence type="ECO:0000259" key="10">
    <source>
        <dbReference type="PROSITE" id="PS50011"/>
    </source>
</evidence>
<gene>
    <name evidence="11" type="ORF">C5U48_20765</name>
</gene>
<keyword evidence="2 11" id="KW-0723">Serine/threonine-protein kinase</keyword>
<dbReference type="PROSITE" id="PS50011">
    <property type="entry name" value="PROTEIN_KINASE_DOM"/>
    <property type="match status" value="1"/>
</dbReference>
<comment type="catalytic activity">
    <reaction evidence="7">
        <text>L-threonyl-[protein] + ATP = O-phospho-L-threonyl-[protein] + ADP + H(+)</text>
        <dbReference type="Rhea" id="RHEA:46608"/>
        <dbReference type="Rhea" id="RHEA-COMP:11060"/>
        <dbReference type="Rhea" id="RHEA-COMP:11605"/>
        <dbReference type="ChEBI" id="CHEBI:15378"/>
        <dbReference type="ChEBI" id="CHEBI:30013"/>
        <dbReference type="ChEBI" id="CHEBI:30616"/>
        <dbReference type="ChEBI" id="CHEBI:61977"/>
        <dbReference type="ChEBI" id="CHEBI:456216"/>
        <dbReference type="EC" id="2.7.11.1"/>
    </reaction>
</comment>
<evidence type="ECO:0000256" key="4">
    <source>
        <dbReference type="ARBA" id="ARBA00022741"/>
    </source>
</evidence>
<dbReference type="InterPro" id="IPR008271">
    <property type="entry name" value="Ser/Thr_kinase_AS"/>
</dbReference>
<evidence type="ECO:0000256" key="7">
    <source>
        <dbReference type="ARBA" id="ARBA00047899"/>
    </source>
</evidence>
<dbReference type="GO" id="GO:0004674">
    <property type="term" value="F:protein serine/threonine kinase activity"/>
    <property type="evidence" value="ECO:0007669"/>
    <property type="project" value="UniProtKB-KW"/>
</dbReference>
<keyword evidence="12" id="KW-1185">Reference proteome</keyword>
<sequence length="589" mass="61008">MSLSTGDGFAGYTIVRLLGSGGMGEVYLAQHPRLPRLDAVKVLRTDISDDGEFRDRFIQEADLAAALTHPNILAVHDRGEYDDQLWIATPFIDGTDAAHLLRDRYTTGMPVHEALTIITAIASALDYAHDRGLLHRDVKPANLLLSNPDNDGQRRIYLADFGIARPIADAKGLTATNLTVGTVAYAAPEQLMGDALDGRADQYALAATAYHLFTGAPLYTHENPVAVISRHLHGETPALSDRRAELAPLDTAMSIGLAKDPNRRFANCSQFAQALANHDSALSTRPNLASASPVAASVARPAPAGTATEPAAARPSRKRVLLIGAAAAATALVAGGLYAIGDRPAPADHPAAAGVPTGASGGETANPQADAPEEGGPAATPQPFNASALLAGTANPNLPEGDPGEVSVVQIGPVNKAGNMGKLPFAFRNNTTAGISHVDWSATARSGGKIVASGKSQGTAPAQIPPGEIGFGYIWFGESVPPADAEYTFKVQTTPISKDGYNTAALQVNEANASGSAVVGSAVNTNGTQVEGPFSTSVYCFDGDTLLSTHSGFAEPSDVVEPDSDVTFSVALYNANCPTFTVGVSGFFP</sequence>
<accession>A0A9X7IJE4</accession>
<dbReference type="GO" id="GO:0005524">
    <property type="term" value="F:ATP binding"/>
    <property type="evidence" value="ECO:0007669"/>
    <property type="project" value="UniProtKB-KW"/>
</dbReference>
<name>A0A9X7IJE4_9MYCO</name>
<keyword evidence="6" id="KW-0067">ATP-binding</keyword>
<evidence type="ECO:0000256" key="1">
    <source>
        <dbReference type="ARBA" id="ARBA00012513"/>
    </source>
</evidence>
<evidence type="ECO:0000256" key="3">
    <source>
        <dbReference type="ARBA" id="ARBA00022679"/>
    </source>
</evidence>
<evidence type="ECO:0000313" key="12">
    <source>
        <dbReference type="Proteomes" id="UP000237911"/>
    </source>
</evidence>
<feature type="domain" description="Protein kinase" evidence="10">
    <location>
        <begin position="12"/>
        <end position="281"/>
    </location>
</feature>
<keyword evidence="3" id="KW-0808">Transferase</keyword>
<dbReference type="SMART" id="SM00220">
    <property type="entry name" value="S_TKc"/>
    <property type="match status" value="1"/>
</dbReference>
<feature type="region of interest" description="Disordered" evidence="9">
    <location>
        <begin position="348"/>
        <end position="384"/>
    </location>
</feature>
<evidence type="ECO:0000256" key="5">
    <source>
        <dbReference type="ARBA" id="ARBA00022777"/>
    </source>
</evidence>
<dbReference type="CDD" id="cd14014">
    <property type="entry name" value="STKc_PknB_like"/>
    <property type="match status" value="1"/>
</dbReference>
<dbReference type="Proteomes" id="UP000237911">
    <property type="component" value="Unassembled WGS sequence"/>
</dbReference>
<dbReference type="FunFam" id="3.30.200.20:FF:000035">
    <property type="entry name" value="Serine/threonine protein kinase Stk1"/>
    <property type="match status" value="1"/>
</dbReference>
<dbReference type="PROSITE" id="PS00108">
    <property type="entry name" value="PROTEIN_KINASE_ST"/>
    <property type="match status" value="1"/>
</dbReference>
<dbReference type="PANTHER" id="PTHR43289:SF6">
    <property type="entry name" value="SERINE_THREONINE-PROTEIN KINASE NEKL-3"/>
    <property type="match status" value="1"/>
</dbReference>
<dbReference type="EC" id="2.7.11.1" evidence="1"/>
<comment type="caution">
    <text evidence="11">The sequence shown here is derived from an EMBL/GenBank/DDBJ whole genome shotgun (WGS) entry which is preliminary data.</text>
</comment>
<reference evidence="11 12" key="1">
    <citation type="submission" date="2018-02" db="EMBL/GenBank/DDBJ databases">
        <title>Draft genome sequence of Mycobacterium virginiense isolated from mud of a swine farm in Japan.</title>
        <authorList>
            <person name="Ohya K."/>
        </authorList>
    </citation>
    <scope>NUCLEOTIDE SEQUENCE [LARGE SCALE GENOMIC DNA]</scope>
    <source>
        <strain evidence="11 12">GF75</strain>
    </source>
</reference>
<dbReference type="GO" id="GO:0080090">
    <property type="term" value="P:regulation of primary metabolic process"/>
    <property type="evidence" value="ECO:0007669"/>
    <property type="project" value="UniProtKB-ARBA"/>
</dbReference>
<dbReference type="Gene3D" id="3.30.200.20">
    <property type="entry name" value="Phosphorylase Kinase, domain 1"/>
    <property type="match status" value="1"/>
</dbReference>
<dbReference type="InterPro" id="IPR011009">
    <property type="entry name" value="Kinase-like_dom_sf"/>
</dbReference>
<keyword evidence="4" id="KW-0547">Nucleotide-binding</keyword>
<proteinExistence type="predicted"/>
<evidence type="ECO:0000256" key="6">
    <source>
        <dbReference type="ARBA" id="ARBA00022840"/>
    </source>
</evidence>
<dbReference type="SUPFAM" id="SSF56112">
    <property type="entry name" value="Protein kinase-like (PK-like)"/>
    <property type="match status" value="1"/>
</dbReference>
<organism evidence="11 12">
    <name type="scientific">Mycolicibacter virginiensis</name>
    <dbReference type="NCBI Taxonomy" id="1795032"/>
    <lineage>
        <taxon>Bacteria</taxon>
        <taxon>Bacillati</taxon>
        <taxon>Actinomycetota</taxon>
        <taxon>Actinomycetes</taxon>
        <taxon>Mycobacteriales</taxon>
        <taxon>Mycobacteriaceae</taxon>
        <taxon>Mycolicibacter</taxon>
    </lineage>
</organism>
<dbReference type="AlphaFoldDB" id="A0A9X7IJE4"/>
<comment type="catalytic activity">
    <reaction evidence="8">
        <text>L-seryl-[protein] + ATP = O-phospho-L-seryl-[protein] + ADP + H(+)</text>
        <dbReference type="Rhea" id="RHEA:17989"/>
        <dbReference type="Rhea" id="RHEA-COMP:9863"/>
        <dbReference type="Rhea" id="RHEA-COMP:11604"/>
        <dbReference type="ChEBI" id="CHEBI:15378"/>
        <dbReference type="ChEBI" id="CHEBI:29999"/>
        <dbReference type="ChEBI" id="CHEBI:30616"/>
        <dbReference type="ChEBI" id="CHEBI:83421"/>
        <dbReference type="ChEBI" id="CHEBI:456216"/>
        <dbReference type="EC" id="2.7.11.1"/>
    </reaction>
</comment>
<keyword evidence="5 11" id="KW-0418">Kinase</keyword>
<evidence type="ECO:0000256" key="2">
    <source>
        <dbReference type="ARBA" id="ARBA00022527"/>
    </source>
</evidence>